<keyword evidence="2" id="KW-1185">Reference proteome</keyword>
<sequence length="33" mass="3551">MVAGIDVMMALNVTNVLAIEIDFLAPSFFIHSA</sequence>
<reference evidence="2" key="1">
    <citation type="submission" date="2016-10" db="EMBL/GenBank/DDBJ databases">
        <authorList>
            <person name="Varghese N."/>
            <person name="Submissions S."/>
        </authorList>
    </citation>
    <scope>NUCLEOTIDE SEQUENCE [LARGE SCALE GENOMIC DNA]</scope>
    <source>
        <strain evidence="2">DSM 16199</strain>
    </source>
</reference>
<name>A0A1I4IYD1_9RHOB</name>
<dbReference type="AlphaFoldDB" id="A0A1I4IYD1"/>
<proteinExistence type="predicted"/>
<dbReference type="STRING" id="195913.SAMN04488004_13023"/>
<evidence type="ECO:0000313" key="1">
    <source>
        <dbReference type="EMBL" id="SFL58861.1"/>
    </source>
</evidence>
<dbReference type="Proteomes" id="UP000199550">
    <property type="component" value="Unassembled WGS sequence"/>
</dbReference>
<protein>
    <submittedName>
        <fullName evidence="1">Uncharacterized protein</fullName>
    </submittedName>
</protein>
<evidence type="ECO:0000313" key="2">
    <source>
        <dbReference type="Proteomes" id="UP000199550"/>
    </source>
</evidence>
<accession>A0A1I4IYD1</accession>
<dbReference type="EMBL" id="FOTF01000030">
    <property type="protein sequence ID" value="SFL58861.1"/>
    <property type="molecule type" value="Genomic_DNA"/>
</dbReference>
<organism evidence="1 2">
    <name type="scientific">Loktanella salsilacus</name>
    <dbReference type="NCBI Taxonomy" id="195913"/>
    <lineage>
        <taxon>Bacteria</taxon>
        <taxon>Pseudomonadati</taxon>
        <taxon>Pseudomonadota</taxon>
        <taxon>Alphaproteobacteria</taxon>
        <taxon>Rhodobacterales</taxon>
        <taxon>Roseobacteraceae</taxon>
        <taxon>Loktanella</taxon>
    </lineage>
</organism>
<gene>
    <name evidence="1" type="ORF">SAMN04488004_13023</name>
</gene>